<dbReference type="PANTHER" id="PTHR11584">
    <property type="entry name" value="SERINE/THREONINE PROTEIN KINASE"/>
    <property type="match status" value="1"/>
</dbReference>
<dbReference type="AlphaFoldDB" id="A0A2B4S4E0"/>
<dbReference type="STRING" id="50429.A0A2B4S4E0"/>
<dbReference type="CDD" id="cd06606">
    <property type="entry name" value="STKc_MAPKKK"/>
    <property type="match status" value="1"/>
</dbReference>
<dbReference type="PROSITE" id="PS50168">
    <property type="entry name" value="DED"/>
    <property type="match status" value="1"/>
</dbReference>
<dbReference type="InterPro" id="IPR000488">
    <property type="entry name" value="Death_dom"/>
</dbReference>
<dbReference type="Proteomes" id="UP000225706">
    <property type="component" value="Unassembled WGS sequence"/>
</dbReference>
<keyword evidence="12" id="KW-1185">Reference proteome</keyword>
<evidence type="ECO:0000313" key="11">
    <source>
        <dbReference type="EMBL" id="PFX25564.1"/>
    </source>
</evidence>
<dbReference type="InterPro" id="IPR001875">
    <property type="entry name" value="DED_dom"/>
</dbReference>
<dbReference type="PROSITE" id="PS00107">
    <property type="entry name" value="PROTEIN_KINASE_ATP"/>
    <property type="match status" value="1"/>
</dbReference>
<comment type="caution">
    <text evidence="11">The sequence shown here is derived from an EMBL/GenBank/DDBJ whole genome shotgun (WGS) entry which is preliminary data.</text>
</comment>
<keyword evidence="5 6" id="KW-0067">ATP-binding</keyword>
<dbReference type="SUPFAM" id="SSF56112">
    <property type="entry name" value="Protein kinase-like (PK-like)"/>
    <property type="match status" value="1"/>
</dbReference>
<proteinExistence type="predicted"/>
<sequence length="953" mass="104430">MSDYRALLLTISNHLTSSDVDGLKYLCREVIPAGRAEKITRAFEFFSELERLNLLSEENRDFLASKLIAINRNDLRNKLLGIQENHSVSQRSHGPVASQPSVPNSWDNKPIPEELVYDLVEDLSVSWKMLGRRLGLAEGVISNIDSEHQKVVEKGVAMFEVWKSRKTGDATMKALRKGLELIGRRDLSERVRDFALKKLQEEMDAAVEHEHQIETAEQRPFPSFNDVAHALPSYPPQHFPGEQTGDSSLRPLPPDQSGWTPSNQNFPPFSAPPVATGGLDPSNQIFSFTAEQKPFANLIVEGHASPNYSSQQFPGMQNFSSFSAPPVATSGLDPSNQVFSFTAEQRPFANFSDVGHASLNYPPQQFPERQNFLPFSAPPVAASGLDPSNQRLPLWTHSLTPAFPSVSASQRPPVPPTVGNVAPQASMAASGYSNPSPSIPTASVTGQLRPSSDAINQRSQAASTRANPSLRYPVQISQPSMDPAASGFSNPQPSIPTEAVAGQSNPPNNASNQRLHTDSTLADPSLPYPVEISQPRLDPAASGFSNPQPSLSTGAVAGQSNPPNNASNQRLHTDSTLADPSLPYPVEISQPSVGNPSLQSPPLASPSGNELLVDLTSTDAEEQEPPGSTSRQMLQPPAPWGSAGQDVKDHPSNGGMDGSVNADLKAQLSTNGNYLDPEKYDPIKLIGSGGFAKVYLCQCRKTGKRMAVKMCDLGTNHSETQKQTKAVENEVKVLSAVKHKFIVQFFYTEKNRNTMLLFLEYMEGGSLEDMLRYKGPLDELLVRKFTWQILIGLEFLHNNGIIHKDIKGANILLDRQQQNIKIVDFGISKVMTVLKTVTGGRMTKGNVASFHWTSPEMLSDQPYGRKTDIWSVGCTVVEMLTTKPPLFDDHLEMPTKMFKIVNHQVEPPKDCTSLAFGFLKKCLSKQEVRPTATVLLKDDPFVQFSPEEMRAVF</sequence>
<accession>A0A2B4S4E0</accession>
<dbReference type="EMBL" id="LSMT01000148">
    <property type="protein sequence ID" value="PFX25564.1"/>
    <property type="molecule type" value="Genomic_DNA"/>
</dbReference>
<feature type="domain" description="Protein kinase" evidence="8">
    <location>
        <begin position="680"/>
        <end position="942"/>
    </location>
</feature>
<dbReference type="GO" id="GO:0005524">
    <property type="term" value="F:ATP binding"/>
    <property type="evidence" value="ECO:0007669"/>
    <property type="project" value="UniProtKB-UniRule"/>
</dbReference>
<protein>
    <submittedName>
        <fullName evidence="11">Mitogen-activated protein kinase kinase kinase 3</fullName>
    </submittedName>
</protein>
<feature type="region of interest" description="Disordered" evidence="7">
    <location>
        <begin position="225"/>
        <end position="278"/>
    </location>
</feature>
<evidence type="ECO:0000259" key="10">
    <source>
        <dbReference type="PROSITE" id="PS50168"/>
    </source>
</evidence>
<dbReference type="GO" id="GO:0035556">
    <property type="term" value="P:intracellular signal transduction"/>
    <property type="evidence" value="ECO:0007669"/>
    <property type="project" value="UniProtKB-ARBA"/>
</dbReference>
<evidence type="ECO:0000259" key="8">
    <source>
        <dbReference type="PROSITE" id="PS50011"/>
    </source>
</evidence>
<dbReference type="PANTHER" id="PTHR11584:SF369">
    <property type="entry name" value="MITOGEN-ACTIVATED PROTEIN KINASE KINASE KINASE 19-RELATED"/>
    <property type="match status" value="1"/>
</dbReference>
<dbReference type="InterPro" id="IPR000719">
    <property type="entry name" value="Prot_kinase_dom"/>
</dbReference>
<dbReference type="Pfam" id="PF00531">
    <property type="entry name" value="Death"/>
    <property type="match status" value="1"/>
</dbReference>
<keyword evidence="2" id="KW-0808">Transferase</keyword>
<dbReference type="OrthoDB" id="266718at2759"/>
<dbReference type="PROSITE" id="PS50011">
    <property type="entry name" value="PROTEIN_KINASE_DOM"/>
    <property type="match status" value="1"/>
</dbReference>
<dbReference type="InterPro" id="IPR008271">
    <property type="entry name" value="Ser/Thr_kinase_AS"/>
</dbReference>
<evidence type="ECO:0000259" key="9">
    <source>
        <dbReference type="PROSITE" id="PS50017"/>
    </source>
</evidence>
<dbReference type="InterPro" id="IPR011029">
    <property type="entry name" value="DEATH-like_dom_sf"/>
</dbReference>
<feature type="compositionally biased region" description="Polar residues" evidence="7">
    <location>
        <begin position="543"/>
        <end position="578"/>
    </location>
</feature>
<organism evidence="11 12">
    <name type="scientific">Stylophora pistillata</name>
    <name type="common">Smooth cauliflower coral</name>
    <dbReference type="NCBI Taxonomy" id="50429"/>
    <lineage>
        <taxon>Eukaryota</taxon>
        <taxon>Metazoa</taxon>
        <taxon>Cnidaria</taxon>
        <taxon>Anthozoa</taxon>
        <taxon>Hexacorallia</taxon>
        <taxon>Scleractinia</taxon>
        <taxon>Astrocoeniina</taxon>
        <taxon>Pocilloporidae</taxon>
        <taxon>Stylophora</taxon>
    </lineage>
</organism>
<dbReference type="GO" id="GO:0045087">
    <property type="term" value="P:innate immune response"/>
    <property type="evidence" value="ECO:0007669"/>
    <property type="project" value="UniProtKB-ARBA"/>
</dbReference>
<dbReference type="Pfam" id="PF00069">
    <property type="entry name" value="Pkinase"/>
    <property type="match status" value="1"/>
</dbReference>
<gene>
    <name evidence="11" type="primary">MAP3K3</name>
    <name evidence="11" type="ORF">AWC38_SpisGene9803</name>
</gene>
<keyword evidence="1" id="KW-0723">Serine/threonine-protein kinase</keyword>
<evidence type="ECO:0000256" key="2">
    <source>
        <dbReference type="ARBA" id="ARBA00022679"/>
    </source>
</evidence>
<evidence type="ECO:0000256" key="4">
    <source>
        <dbReference type="ARBA" id="ARBA00022777"/>
    </source>
</evidence>
<dbReference type="InterPro" id="IPR017441">
    <property type="entry name" value="Protein_kinase_ATP_BS"/>
</dbReference>
<reference evidence="12" key="1">
    <citation type="journal article" date="2017" name="bioRxiv">
        <title>Comparative analysis of the genomes of Stylophora pistillata and Acropora digitifera provides evidence for extensive differences between species of corals.</title>
        <authorList>
            <person name="Voolstra C.R."/>
            <person name="Li Y."/>
            <person name="Liew Y.J."/>
            <person name="Baumgarten S."/>
            <person name="Zoccola D."/>
            <person name="Flot J.-F."/>
            <person name="Tambutte S."/>
            <person name="Allemand D."/>
            <person name="Aranda M."/>
        </authorList>
    </citation>
    <scope>NUCLEOTIDE SEQUENCE [LARGE SCALE GENOMIC DNA]</scope>
</reference>
<evidence type="ECO:0000313" key="12">
    <source>
        <dbReference type="Proteomes" id="UP000225706"/>
    </source>
</evidence>
<dbReference type="PROSITE" id="PS50017">
    <property type="entry name" value="DEATH_DOMAIN"/>
    <property type="match status" value="1"/>
</dbReference>
<keyword evidence="4 11" id="KW-0418">Kinase</keyword>
<feature type="region of interest" description="Disordered" evidence="7">
    <location>
        <begin position="427"/>
        <end position="661"/>
    </location>
</feature>
<feature type="domain" description="DED" evidence="10">
    <location>
        <begin position="3"/>
        <end position="81"/>
    </location>
</feature>
<feature type="compositionally biased region" description="Low complexity" evidence="7">
    <location>
        <begin position="596"/>
        <end position="607"/>
    </location>
</feature>
<dbReference type="Pfam" id="PF01335">
    <property type="entry name" value="DED"/>
    <property type="match status" value="1"/>
</dbReference>
<feature type="binding site" evidence="6">
    <location>
        <position position="709"/>
    </location>
    <ligand>
        <name>ATP</name>
        <dbReference type="ChEBI" id="CHEBI:30616"/>
    </ligand>
</feature>
<dbReference type="SMART" id="SM00005">
    <property type="entry name" value="DEATH"/>
    <property type="match status" value="1"/>
</dbReference>
<feature type="domain" description="Death" evidence="9">
    <location>
        <begin position="112"/>
        <end position="195"/>
    </location>
</feature>
<feature type="compositionally biased region" description="Polar residues" evidence="7">
    <location>
        <begin position="431"/>
        <end position="467"/>
    </location>
</feature>
<name>A0A2B4S4E0_STYPI</name>
<dbReference type="SMART" id="SM00031">
    <property type="entry name" value="DED"/>
    <property type="match status" value="1"/>
</dbReference>
<dbReference type="InterPro" id="IPR011009">
    <property type="entry name" value="Kinase-like_dom_sf"/>
</dbReference>
<dbReference type="SMART" id="SM00220">
    <property type="entry name" value="S_TKc"/>
    <property type="match status" value="1"/>
</dbReference>
<evidence type="ECO:0000256" key="5">
    <source>
        <dbReference type="ARBA" id="ARBA00022840"/>
    </source>
</evidence>
<evidence type="ECO:0000256" key="1">
    <source>
        <dbReference type="ARBA" id="ARBA00022527"/>
    </source>
</evidence>
<dbReference type="Gene3D" id="1.10.510.10">
    <property type="entry name" value="Transferase(Phosphotransferase) domain 1"/>
    <property type="match status" value="1"/>
</dbReference>
<keyword evidence="3 6" id="KW-0547">Nucleotide-binding</keyword>
<dbReference type="GO" id="GO:0004674">
    <property type="term" value="F:protein serine/threonine kinase activity"/>
    <property type="evidence" value="ECO:0007669"/>
    <property type="project" value="UniProtKB-KW"/>
</dbReference>
<dbReference type="GO" id="GO:0042981">
    <property type="term" value="P:regulation of apoptotic process"/>
    <property type="evidence" value="ECO:0007669"/>
    <property type="project" value="InterPro"/>
</dbReference>
<evidence type="ECO:0000256" key="3">
    <source>
        <dbReference type="ARBA" id="ARBA00022741"/>
    </source>
</evidence>
<dbReference type="Gene3D" id="1.10.533.10">
    <property type="entry name" value="Death Domain, Fas"/>
    <property type="match status" value="2"/>
</dbReference>
<dbReference type="SUPFAM" id="SSF47986">
    <property type="entry name" value="DEATH domain"/>
    <property type="match status" value="2"/>
</dbReference>
<evidence type="ECO:0000256" key="6">
    <source>
        <dbReference type="PROSITE-ProRule" id="PRU10141"/>
    </source>
</evidence>
<feature type="compositionally biased region" description="Polar residues" evidence="7">
    <location>
        <begin position="257"/>
        <end position="267"/>
    </location>
</feature>
<evidence type="ECO:0000256" key="7">
    <source>
        <dbReference type="SAM" id="MobiDB-lite"/>
    </source>
</evidence>
<dbReference type="CDD" id="cd01670">
    <property type="entry name" value="Death"/>
    <property type="match status" value="1"/>
</dbReference>
<dbReference type="CDD" id="cd00045">
    <property type="entry name" value="DED"/>
    <property type="match status" value="1"/>
</dbReference>
<feature type="compositionally biased region" description="Polar residues" evidence="7">
    <location>
        <begin position="502"/>
        <end position="522"/>
    </location>
</feature>
<dbReference type="PROSITE" id="PS00108">
    <property type="entry name" value="PROTEIN_KINASE_ST"/>
    <property type="match status" value="1"/>
</dbReference>